<dbReference type="GO" id="GO:0043047">
    <property type="term" value="F:single-stranded telomeric DNA binding"/>
    <property type="evidence" value="ECO:0007669"/>
    <property type="project" value="TreeGrafter"/>
</dbReference>
<evidence type="ECO:0000256" key="1">
    <source>
        <dbReference type="ARBA" id="ARBA00001947"/>
    </source>
</evidence>
<evidence type="ECO:0000313" key="12">
    <source>
        <dbReference type="EMBL" id="CAD9691531.1"/>
    </source>
</evidence>
<dbReference type="GO" id="GO:0007004">
    <property type="term" value="P:telomere maintenance via telomerase"/>
    <property type="evidence" value="ECO:0007669"/>
    <property type="project" value="TreeGrafter"/>
</dbReference>
<evidence type="ECO:0000256" key="4">
    <source>
        <dbReference type="ARBA" id="ARBA00009439"/>
    </source>
</evidence>
<sequence length="1457" mass="167744">MSRLLSLRIVGIRSFSPNPETIEDQTIMFKKPLTVISGQNGCGKTTIIECLKYAATGSLPPGSSNGQSFVHHPGLTNETKVTGKIEMQFRGKHKKVKYRVTRIVQVTRKKTKLEFKQLEGMFTVKRPNEPNQDASSKCAELDKMVPQALHVAKPILETVIFCHQEDSTWPLQEAAVLKKKFDDIFESSRYSKAMEELKKQRKRLNDVANTAEKEKLVFDAHRKVAQKLEGEQAEIQMKQDEIEHEVGAIKEAISENCQKLAKLEDLVKGYEDKMKEIDLVRREFKQRKEALGKKKERLLRSAYWDSMKDQPQQILAETLKKEENTKMETERQHKKVEFSLKKKQDDLEEYVRRKQELEILYTQLQTQLQYQLDAEVNLLKDLDDLCRKYPGTQAVASRLAEIKASLQGSGGAVQASTKKEHHDTVETAFSTLWDLQSETRDKLEKKFAENEELFDKERTKRTKHFSDMSVDESKLESLRVSLKTYGEEQSAANSELKMLASTGQADADLDDVIQQSIADRTKLQGELESVVSQLKNLKLSIQSKQATIGKMKQQVEELEQQHGNVLRYQSVVDEVKRRRGGQMDAFSRINPEKDYLKTELELDGTDVLCAKLEECLQTPIGSFRMFDVTEAEDLAERLHSLLASQSRNFQKQIEAIKTETRRLKDGLLGRKADRKNTEKQITELEQEMQKLAKVSIREEYLEGIPDTFEGKKVDYILQKLHTARDLARDKLEISKRNVFMLESAVKQTLRKVRKNLAHIGCPTCQHGLQEYSIKKPDGNYTIGNELFSAYFDEQGGSYRLKKDVYAVFEDGKSTTKVSYKVGDVLHGPQLFICAISIQLMGGETSRVQLAISQQKIAYKKALDAHEDFVKLAPRIERKMELEQKFKELREQNTVVINEIQKAEGEINSLDDKLEAISGKAERLDVIIKDVDVVIRLFTEIQEQVNEGAELEDQIGDAIVSSSHDNSPLESARKDLTAEDTALQKLNVDRDGLIQRQSDLHANIQECNTKQNKAEQTKLDIRRSRTKQEELIKRKQELAVKIKAGKAEELSLKARVKENKEQLKKLDDSFETIKNKRTESYTKLKKEENELRSALDLLGRTRRDMEAKQREANIPEKLVETEKQQKELANELGKAKGEKEEAFKEEKRLQQVVNTHNDFMNTLQQFLDYQEEKTRVYDLKAQVNSAREENELQATNNCKEEKMALEAENKRKENSCSKLEGRMQELVGRMKVVKSRLRQEEYYEIEKRFKEANIKFMTTKMACQDLDMYYTALDTALMQFHAMKIDEINKHIKELWSIMYKGGDIERIELRSDKTSNRKTGRSYNYRVIMTKDRTELDMRGRCSAGQKVLASLVIRMALAETFSASCGIISLDEPTTNLDEENKKGLADALMRIMEHHKGERAYQLIVITHDTEFVNQLEEKIQLGGQEADFYTVFRKQDRNGHYVSNIRQTGNDDTE</sequence>
<organism evidence="12">
    <name type="scientific">Mucochytrium quahogii</name>
    <dbReference type="NCBI Taxonomy" id="96639"/>
    <lineage>
        <taxon>Eukaryota</taxon>
        <taxon>Sar</taxon>
        <taxon>Stramenopiles</taxon>
        <taxon>Bigyra</taxon>
        <taxon>Labyrinthulomycetes</taxon>
        <taxon>Thraustochytrida</taxon>
        <taxon>Thraustochytriidae</taxon>
        <taxon>Mucochytrium</taxon>
    </lineage>
</organism>
<comment type="catalytic activity">
    <reaction evidence="9">
        <text>ATP + H2O = ADP + phosphate + H(+)</text>
        <dbReference type="Rhea" id="RHEA:13065"/>
        <dbReference type="ChEBI" id="CHEBI:15377"/>
        <dbReference type="ChEBI" id="CHEBI:15378"/>
        <dbReference type="ChEBI" id="CHEBI:30616"/>
        <dbReference type="ChEBI" id="CHEBI:43474"/>
        <dbReference type="ChEBI" id="CHEBI:456216"/>
    </reaction>
</comment>
<keyword evidence="5" id="KW-0158">Chromosome</keyword>
<evidence type="ECO:0000256" key="8">
    <source>
        <dbReference type="ARBA" id="ARBA00023242"/>
    </source>
</evidence>
<dbReference type="SUPFAM" id="SSF52540">
    <property type="entry name" value="P-loop containing nucleoside triphosphate hydrolases"/>
    <property type="match status" value="1"/>
</dbReference>
<dbReference type="GO" id="GO:0003691">
    <property type="term" value="F:double-stranded telomeric DNA binding"/>
    <property type="evidence" value="ECO:0007669"/>
    <property type="project" value="TreeGrafter"/>
</dbReference>
<dbReference type="GO" id="GO:0070192">
    <property type="term" value="P:chromosome organization involved in meiotic cell cycle"/>
    <property type="evidence" value="ECO:0007669"/>
    <property type="project" value="TreeGrafter"/>
</dbReference>
<evidence type="ECO:0000256" key="5">
    <source>
        <dbReference type="ARBA" id="ARBA00022454"/>
    </source>
</evidence>
<dbReference type="Gene3D" id="3.40.50.300">
    <property type="entry name" value="P-loop containing nucleotide triphosphate hydrolases"/>
    <property type="match status" value="2"/>
</dbReference>
<gene>
    <name evidence="12" type="ORF">QSP1433_LOCUS11022</name>
</gene>
<feature type="coiled-coil region" evidence="10">
    <location>
        <begin position="187"/>
        <end position="367"/>
    </location>
</feature>
<dbReference type="GO" id="GO:0051880">
    <property type="term" value="F:G-quadruplex DNA binding"/>
    <property type="evidence" value="ECO:0007669"/>
    <property type="project" value="TreeGrafter"/>
</dbReference>
<dbReference type="GO" id="GO:0000722">
    <property type="term" value="P:telomere maintenance via recombination"/>
    <property type="evidence" value="ECO:0007669"/>
    <property type="project" value="TreeGrafter"/>
</dbReference>
<evidence type="ECO:0000256" key="2">
    <source>
        <dbReference type="ARBA" id="ARBA00004123"/>
    </source>
</evidence>
<evidence type="ECO:0000256" key="9">
    <source>
        <dbReference type="ARBA" id="ARBA00049360"/>
    </source>
</evidence>
<dbReference type="GO" id="GO:0006302">
    <property type="term" value="P:double-strand break repair"/>
    <property type="evidence" value="ECO:0007669"/>
    <property type="project" value="InterPro"/>
</dbReference>
<evidence type="ECO:0000256" key="7">
    <source>
        <dbReference type="ARBA" id="ARBA00022833"/>
    </source>
</evidence>
<dbReference type="PANTHER" id="PTHR18867">
    <property type="entry name" value="RAD50"/>
    <property type="match status" value="1"/>
</dbReference>
<dbReference type="EMBL" id="HBHK01017448">
    <property type="protein sequence ID" value="CAD9691531.1"/>
    <property type="molecule type" value="Transcribed_RNA"/>
</dbReference>
<evidence type="ECO:0000259" key="11">
    <source>
        <dbReference type="Pfam" id="PF13476"/>
    </source>
</evidence>
<evidence type="ECO:0000256" key="6">
    <source>
        <dbReference type="ARBA" id="ARBA00022723"/>
    </source>
</evidence>
<feature type="coiled-coil region" evidence="10">
    <location>
        <begin position="878"/>
        <end position="919"/>
    </location>
</feature>
<dbReference type="GO" id="GO:0046872">
    <property type="term" value="F:metal ion binding"/>
    <property type="evidence" value="ECO:0007669"/>
    <property type="project" value="UniProtKB-KW"/>
</dbReference>
<dbReference type="InterPro" id="IPR038729">
    <property type="entry name" value="Rad50/SbcC_AAA"/>
</dbReference>
<keyword evidence="6" id="KW-0479">Metal-binding</keyword>
<comment type="cofactor">
    <cofactor evidence="1">
        <name>Zn(2+)</name>
        <dbReference type="ChEBI" id="CHEBI:29105"/>
    </cofactor>
</comment>
<protein>
    <recommendedName>
        <fullName evidence="11">Rad50/SbcC-type AAA domain-containing protein</fullName>
    </recommendedName>
</protein>
<dbReference type="Pfam" id="PF13476">
    <property type="entry name" value="AAA_23"/>
    <property type="match status" value="1"/>
</dbReference>
<feature type="coiled-coil region" evidence="10">
    <location>
        <begin position="667"/>
        <end position="694"/>
    </location>
</feature>
<feature type="coiled-coil region" evidence="10">
    <location>
        <begin position="1055"/>
        <end position="1144"/>
    </location>
</feature>
<accession>A0A7S2WJF7</accession>
<reference evidence="12" key="1">
    <citation type="submission" date="2021-01" db="EMBL/GenBank/DDBJ databases">
        <authorList>
            <person name="Corre E."/>
            <person name="Pelletier E."/>
            <person name="Niang G."/>
            <person name="Scheremetjew M."/>
            <person name="Finn R."/>
            <person name="Kale V."/>
            <person name="Holt S."/>
            <person name="Cochrane G."/>
            <person name="Meng A."/>
            <person name="Brown T."/>
            <person name="Cohen L."/>
        </authorList>
    </citation>
    <scope>NUCLEOTIDE SEQUENCE</scope>
    <source>
        <strain evidence="12">NY070348D</strain>
    </source>
</reference>
<name>A0A7S2WJF7_9STRA</name>
<keyword evidence="8" id="KW-0539">Nucleus</keyword>
<feature type="coiled-coil region" evidence="10">
    <location>
        <begin position="534"/>
        <end position="561"/>
    </location>
</feature>
<dbReference type="Pfam" id="PF13558">
    <property type="entry name" value="SbcC_Walker_B"/>
    <property type="match status" value="1"/>
</dbReference>
<feature type="coiled-coil region" evidence="10">
    <location>
        <begin position="1168"/>
        <end position="1228"/>
    </location>
</feature>
<keyword evidence="7" id="KW-0862">Zinc</keyword>
<comment type="similarity">
    <text evidence="4">Belongs to the SMC family. RAD50 subfamily.</text>
</comment>
<keyword evidence="10" id="KW-0175">Coiled coil</keyword>
<dbReference type="PANTHER" id="PTHR18867:SF12">
    <property type="entry name" value="DNA REPAIR PROTEIN RAD50"/>
    <property type="match status" value="1"/>
</dbReference>
<dbReference type="GO" id="GO:0000794">
    <property type="term" value="C:condensed nuclear chromosome"/>
    <property type="evidence" value="ECO:0007669"/>
    <property type="project" value="TreeGrafter"/>
</dbReference>
<feature type="domain" description="Rad50/SbcC-type AAA" evidence="11">
    <location>
        <begin position="6"/>
        <end position="243"/>
    </location>
</feature>
<evidence type="ECO:0000256" key="10">
    <source>
        <dbReference type="SAM" id="Coils"/>
    </source>
</evidence>
<comment type="subcellular location">
    <subcellularLocation>
        <location evidence="3">Chromosome</location>
    </subcellularLocation>
    <subcellularLocation>
        <location evidence="2">Nucleus</location>
    </subcellularLocation>
</comment>
<evidence type="ECO:0000256" key="3">
    <source>
        <dbReference type="ARBA" id="ARBA00004286"/>
    </source>
</evidence>
<dbReference type="InterPro" id="IPR027417">
    <property type="entry name" value="P-loop_NTPase"/>
</dbReference>
<dbReference type="GO" id="GO:0016887">
    <property type="term" value="F:ATP hydrolysis activity"/>
    <property type="evidence" value="ECO:0007669"/>
    <property type="project" value="InterPro"/>
</dbReference>
<dbReference type="GO" id="GO:0030870">
    <property type="term" value="C:Mre11 complex"/>
    <property type="evidence" value="ECO:0007669"/>
    <property type="project" value="TreeGrafter"/>
</dbReference>
<proteinExistence type="inferred from homology"/>